<dbReference type="AlphaFoldDB" id="A0AAV8P0K5"/>
<dbReference type="Proteomes" id="UP001222027">
    <property type="component" value="Unassembled WGS sequence"/>
</dbReference>
<gene>
    <name evidence="1" type="ORF">OPV22_031501</name>
</gene>
<comment type="caution">
    <text evidence="1">The sequence shown here is derived from an EMBL/GenBank/DDBJ whole genome shotgun (WGS) entry which is preliminary data.</text>
</comment>
<sequence length="173" mass="18759">MESTMAQSKSGWEGRVTARIRAATPEQAWSLLKGFCSLHRWVPSVRTCHKLEGVDGEPGCVRYCGGPLNRSDPTQPTGWSKERLLAVDPAGRSYTYEIVETNKGFGRYRATFAVAPDPGCAAEGGCCLVWSFAADPVKGWTQQEFVAYLEKLAQGVAERVEAEIGLGVASADE</sequence>
<dbReference type="PANTHER" id="PTHR33789">
    <property type="entry name" value="LACHRYMATORY-FACTOR SYNTHASE"/>
    <property type="match status" value="1"/>
</dbReference>
<dbReference type="Gene3D" id="3.30.530.20">
    <property type="match status" value="1"/>
</dbReference>
<organism evidence="1 2">
    <name type="scientific">Ensete ventricosum</name>
    <name type="common">Abyssinian banana</name>
    <name type="synonym">Musa ensete</name>
    <dbReference type="NCBI Taxonomy" id="4639"/>
    <lineage>
        <taxon>Eukaryota</taxon>
        <taxon>Viridiplantae</taxon>
        <taxon>Streptophyta</taxon>
        <taxon>Embryophyta</taxon>
        <taxon>Tracheophyta</taxon>
        <taxon>Spermatophyta</taxon>
        <taxon>Magnoliopsida</taxon>
        <taxon>Liliopsida</taxon>
        <taxon>Zingiberales</taxon>
        <taxon>Musaceae</taxon>
        <taxon>Ensete</taxon>
    </lineage>
</organism>
<dbReference type="SUPFAM" id="SSF55961">
    <property type="entry name" value="Bet v1-like"/>
    <property type="match status" value="1"/>
</dbReference>
<dbReference type="EMBL" id="JAQQAF010000009">
    <property type="protein sequence ID" value="KAJ8458575.1"/>
    <property type="molecule type" value="Genomic_DNA"/>
</dbReference>
<dbReference type="InterPro" id="IPR019587">
    <property type="entry name" value="Polyketide_cyclase/dehydratase"/>
</dbReference>
<keyword evidence="2" id="KW-1185">Reference proteome</keyword>
<accession>A0AAV8P0K5</accession>
<dbReference type="CDD" id="cd07821">
    <property type="entry name" value="PYR_PYL_RCAR_like"/>
    <property type="match status" value="1"/>
</dbReference>
<reference evidence="1 2" key="1">
    <citation type="submission" date="2022-12" db="EMBL/GenBank/DDBJ databases">
        <title>Chromosome-scale assembly of the Ensete ventricosum genome.</title>
        <authorList>
            <person name="Dussert Y."/>
            <person name="Stocks J."/>
            <person name="Wendawek A."/>
            <person name="Woldeyes F."/>
            <person name="Nichols R.A."/>
            <person name="Borrell J.S."/>
        </authorList>
    </citation>
    <scope>NUCLEOTIDE SEQUENCE [LARGE SCALE GENOMIC DNA]</scope>
    <source>
        <strain evidence="2">cv. Maze</strain>
        <tissue evidence="1">Seeds</tissue>
    </source>
</reference>
<evidence type="ECO:0000313" key="2">
    <source>
        <dbReference type="Proteomes" id="UP001222027"/>
    </source>
</evidence>
<dbReference type="InterPro" id="IPR023393">
    <property type="entry name" value="START-like_dom_sf"/>
</dbReference>
<name>A0AAV8P0K5_ENSVE</name>
<proteinExistence type="predicted"/>
<dbReference type="PANTHER" id="PTHR33789:SF16">
    <property type="entry name" value="OS01G0724700 PROTEIN"/>
    <property type="match status" value="1"/>
</dbReference>
<protein>
    <submittedName>
        <fullName evidence="1">Uncharacterized protein</fullName>
    </submittedName>
</protein>
<dbReference type="Pfam" id="PF10604">
    <property type="entry name" value="Polyketide_cyc2"/>
    <property type="match status" value="1"/>
</dbReference>
<dbReference type="InterPro" id="IPR053249">
    <property type="entry name" value="LFS"/>
</dbReference>
<evidence type="ECO:0000313" key="1">
    <source>
        <dbReference type="EMBL" id="KAJ8458575.1"/>
    </source>
</evidence>